<geneLocation type="plasmid" evidence="2">
    <name>Plasmid1_80k</name>
</geneLocation>
<dbReference type="Proteomes" id="UP000230961">
    <property type="component" value="Plasmid p1_80K"/>
</dbReference>
<dbReference type="AlphaFoldDB" id="A0A7U5PH25"/>
<keyword evidence="1" id="KW-0614">Plasmid</keyword>
<gene>
    <name evidence="1" type="ORF">LC20_09265</name>
</gene>
<dbReference type="KEGG" id="yel:LC20_09265"/>
<dbReference type="GO" id="GO:0006508">
    <property type="term" value="P:proteolysis"/>
    <property type="evidence" value="ECO:0007669"/>
    <property type="project" value="UniProtKB-KW"/>
</dbReference>
<proteinExistence type="predicted"/>
<reference evidence="1 2" key="1">
    <citation type="submission" date="2017-11" db="EMBL/GenBank/DDBJ databases">
        <title>The complete genome sequence and comparative genome analysis of Yersinia enterocolitica strain LC20.</title>
        <authorList>
            <person name="Shi G."/>
            <person name="Su M."/>
            <person name="Liang J."/>
            <person name="Gu W."/>
            <person name="Xiao Y."/>
            <person name="Zhang Z."/>
            <person name="Qiu H."/>
            <person name="Duan R."/>
            <person name="Zhang Z."/>
            <person name="Li Y."/>
            <person name="Zhang X."/>
            <person name="Ling Y."/>
            <person name="Song L."/>
            <person name="Chen M."/>
            <person name="Zhao Y."/>
            <person name="Wu J."/>
            <person name="Jing H."/>
            <person name="Xiao J."/>
            <person name="Wang X."/>
        </authorList>
    </citation>
    <scope>NUCLEOTIDE SEQUENCE [LARGE SCALE GENOMIC DNA]</scope>
    <source>
        <strain evidence="1 2">LC20</strain>
        <plasmid evidence="2">Plasmid1_80k</plasmid>
    </source>
</reference>
<name>A0A7U5PH25_YEREN</name>
<keyword evidence="1" id="KW-0645">Protease</keyword>
<dbReference type="GO" id="GO:0008233">
    <property type="term" value="F:peptidase activity"/>
    <property type="evidence" value="ECO:0007669"/>
    <property type="project" value="UniProtKB-KW"/>
</dbReference>
<organism evidence="1 2">
    <name type="scientific">Yersinia enterocolitica LC20</name>
    <dbReference type="NCBI Taxonomy" id="1443113"/>
    <lineage>
        <taxon>Bacteria</taxon>
        <taxon>Pseudomonadati</taxon>
        <taxon>Pseudomonadota</taxon>
        <taxon>Gammaproteobacteria</taxon>
        <taxon>Enterobacterales</taxon>
        <taxon>Yersiniaceae</taxon>
        <taxon>Yersinia</taxon>
    </lineage>
</organism>
<sequence>MTVTNRTLFIARSDVSQLKNIYADEDKEKLAENIRKNCTIWLSLKPRDQREQ</sequence>
<keyword evidence="1" id="KW-0378">Hydrolase</keyword>
<protein>
    <submittedName>
        <fullName evidence="1">Clp protease</fullName>
    </submittedName>
</protein>
<accession>A0A7U5PH25</accession>
<evidence type="ECO:0000313" key="2">
    <source>
        <dbReference type="Proteomes" id="UP000230961"/>
    </source>
</evidence>
<evidence type="ECO:0000313" key="1">
    <source>
        <dbReference type="EMBL" id="ATX63045.1"/>
    </source>
</evidence>
<dbReference type="EMBL" id="CP007449">
    <property type="protein sequence ID" value="ATX63045.1"/>
    <property type="molecule type" value="Genomic_DNA"/>
</dbReference>